<dbReference type="GO" id="GO:0005576">
    <property type="term" value="C:extracellular region"/>
    <property type="evidence" value="ECO:0007669"/>
    <property type="project" value="UniProtKB-SubCell"/>
</dbReference>
<proteinExistence type="predicted"/>
<dbReference type="EMBL" id="CAJVPQ010000404">
    <property type="protein sequence ID" value="CAG8478462.1"/>
    <property type="molecule type" value="Genomic_DNA"/>
</dbReference>
<evidence type="ECO:0000259" key="4">
    <source>
        <dbReference type="Pfam" id="PF20147"/>
    </source>
</evidence>
<name>A0A9N8W5X8_9GLOM</name>
<dbReference type="AlphaFoldDB" id="A0A9N8W5X8"/>
<dbReference type="OrthoDB" id="2364732at2759"/>
<dbReference type="Proteomes" id="UP000789570">
    <property type="component" value="Unassembled WGS sequence"/>
</dbReference>
<evidence type="ECO:0000313" key="6">
    <source>
        <dbReference type="Proteomes" id="UP000789570"/>
    </source>
</evidence>
<reference evidence="5" key="1">
    <citation type="submission" date="2021-06" db="EMBL/GenBank/DDBJ databases">
        <authorList>
            <person name="Kallberg Y."/>
            <person name="Tangrot J."/>
            <person name="Rosling A."/>
        </authorList>
    </citation>
    <scope>NUCLEOTIDE SEQUENCE</scope>
    <source>
        <strain evidence="5">UK204</strain>
    </source>
</reference>
<dbReference type="GO" id="GO:0043657">
    <property type="term" value="C:host cell"/>
    <property type="evidence" value="ECO:0007669"/>
    <property type="project" value="UniProtKB-SubCell"/>
</dbReference>
<dbReference type="InterPro" id="IPR045379">
    <property type="entry name" value="Crinkler_N"/>
</dbReference>
<evidence type="ECO:0000256" key="1">
    <source>
        <dbReference type="ARBA" id="ARBA00004340"/>
    </source>
</evidence>
<dbReference type="SUPFAM" id="SSF52540">
    <property type="entry name" value="P-loop containing nucleoside triphosphate hydrolases"/>
    <property type="match status" value="1"/>
</dbReference>
<dbReference type="InterPro" id="IPR027417">
    <property type="entry name" value="P-loop_NTPase"/>
</dbReference>
<dbReference type="Pfam" id="PF20147">
    <property type="entry name" value="Crinkler"/>
    <property type="match status" value="1"/>
</dbReference>
<evidence type="ECO:0000256" key="3">
    <source>
        <dbReference type="ARBA" id="ARBA00022525"/>
    </source>
</evidence>
<evidence type="ECO:0000256" key="2">
    <source>
        <dbReference type="ARBA" id="ARBA00004613"/>
    </source>
</evidence>
<keyword evidence="6" id="KW-1185">Reference proteome</keyword>
<comment type="subcellular location">
    <subcellularLocation>
        <location evidence="1">Host cell</location>
    </subcellularLocation>
    <subcellularLocation>
        <location evidence="2">Secreted</location>
    </subcellularLocation>
</comment>
<protein>
    <submittedName>
        <fullName evidence="5">7346_t:CDS:1</fullName>
    </submittedName>
</protein>
<accession>A0A9N8W5X8</accession>
<evidence type="ECO:0000313" key="5">
    <source>
        <dbReference type="EMBL" id="CAG8478462.1"/>
    </source>
</evidence>
<gene>
    <name evidence="5" type="ORF">FCALED_LOCUS2586</name>
</gene>
<feature type="domain" description="Crinkler effector protein N-terminal" evidence="4">
    <location>
        <begin position="57"/>
        <end position="169"/>
    </location>
</feature>
<comment type="caution">
    <text evidence="5">The sequence shown here is derived from an EMBL/GenBank/DDBJ whole genome shotgun (WGS) entry which is preliminary data.</text>
</comment>
<sequence>MSRSKGLLSPVQTYFNENSLPAKLNPSQKRSLFCTLLNLLNFGFLTQFRVCRYMADITLFCYVLGTPIKSAIPIDLGSVNKVDNVDVRLEKLNFGHLKKLIWPNNNIANELKLWKFATPLSEDNETLKELNKNFHKVIEPSNELSPSTKFLTEFPTDYEFLDNYIHIIVIKGSPIYLVSLQTLAICLDKSFSGGLGGTRLPMDQRVRPTNEGININDTDISLRFDVIPHLIKDFEDRNVILVRAPPFSGKTSMAQILENNLVHAIEFSNRRIIRVSMIWGQSVGVQKCFDSFNMLWNRIVGVDWIDWIGQCRFIETILIIDEVQLIYGKEKKIDENNLDSADQFWLTIKSALQEMANIKIIMFAAYGYRSSNQTGFTTPVTLPEENCKNLIDINFTMKELGTYIAKISSSYFKNLGQQSVSKLYEYIQAATEGHVGLVRHILKSIENAMKKRIDTNNLTWETIFKYLNSKDFDSSVYINCRAVPRTDSLTEKQRSLCEEVYLKGKAPYSINNSDPDASYLVKCGFLVVENNAYLTFAAPLLKRSFFQQNYGAVNSIDITPTDLYHFIIKIFTAMCNELSGKFLRETLGFGSDGRILEQSWQKEFYRIGTQVLGKDHFLSCDVGSVFGCDGKIDFYVDKLDWAIELLRDGDDMAEHKARFIPSTGEYKEIIKYAKKYSYY</sequence>
<keyword evidence="3" id="KW-0964">Secreted</keyword>
<organism evidence="5 6">
    <name type="scientific">Funneliformis caledonium</name>
    <dbReference type="NCBI Taxonomy" id="1117310"/>
    <lineage>
        <taxon>Eukaryota</taxon>
        <taxon>Fungi</taxon>
        <taxon>Fungi incertae sedis</taxon>
        <taxon>Mucoromycota</taxon>
        <taxon>Glomeromycotina</taxon>
        <taxon>Glomeromycetes</taxon>
        <taxon>Glomerales</taxon>
        <taxon>Glomeraceae</taxon>
        <taxon>Funneliformis</taxon>
    </lineage>
</organism>